<evidence type="ECO:0000256" key="1">
    <source>
        <dbReference type="SAM" id="SignalP"/>
    </source>
</evidence>
<gene>
    <name evidence="3" type="ORF">GGE31_000444</name>
    <name evidence="2" type="ORF">GGE33_001340</name>
    <name evidence="4" type="ORF">GGE35_000442</name>
</gene>
<evidence type="ECO:0000313" key="5">
    <source>
        <dbReference type="Proteomes" id="UP000520770"/>
    </source>
</evidence>
<sequence>MYSRFFSLFGGLAALTLVTAVPAFAPQAEAASRDQVFFQSVAGAWKGPGEIVAGKYKGTKFNCSLTGSPSPEGDTGIKLDGTCRVGVFQQPMTAVITQSGRGYTGKFLDGAEGKGLDIVSGSVNGDKVVMGINRAKLNGAMVASLRGDNKMNITISVKVEDQMVPVIGLSLDRDVDSIAVGAIKE</sequence>
<evidence type="ECO:0000313" key="2">
    <source>
        <dbReference type="EMBL" id="MBB4347632.1"/>
    </source>
</evidence>
<reference evidence="5 6" key="1">
    <citation type="submission" date="2020-08" db="EMBL/GenBank/DDBJ databases">
        <title>Genomic Encyclopedia of Type Strains, Phase IV (KMG-V): Genome sequencing to study the core and pangenomes of soil and plant-associated prokaryotes.</title>
        <authorList>
            <person name="Whitman W."/>
        </authorList>
    </citation>
    <scope>NUCLEOTIDE SEQUENCE [LARGE SCALE GENOMIC DNA]</scope>
    <source>
        <strain evidence="3 6">SEMIA 444</strain>
        <strain evidence="2 5">SEMIA 448</strain>
        <strain evidence="4 7">SEMIA 452</strain>
    </source>
</reference>
<dbReference type="Proteomes" id="UP000520770">
    <property type="component" value="Unassembled WGS sequence"/>
</dbReference>
<evidence type="ECO:0000313" key="3">
    <source>
        <dbReference type="EMBL" id="MBB4409973.1"/>
    </source>
</evidence>
<dbReference type="EMBL" id="JACIGW010000001">
    <property type="protein sequence ID" value="MBB4347632.1"/>
    <property type="molecule type" value="Genomic_DNA"/>
</dbReference>
<organism evidence="4 7">
    <name type="scientific">Aliirhizobium cellulosilyticum</name>
    <dbReference type="NCBI Taxonomy" id="393664"/>
    <lineage>
        <taxon>Bacteria</taxon>
        <taxon>Pseudomonadati</taxon>
        <taxon>Pseudomonadota</taxon>
        <taxon>Alphaproteobacteria</taxon>
        <taxon>Hyphomicrobiales</taxon>
        <taxon>Rhizobiaceae</taxon>
        <taxon>Aliirhizobium</taxon>
    </lineage>
</organism>
<dbReference type="Proteomes" id="UP000524535">
    <property type="component" value="Unassembled WGS sequence"/>
</dbReference>
<keyword evidence="6" id="KW-1185">Reference proteome</keyword>
<keyword evidence="1" id="KW-0732">Signal</keyword>
<proteinExistence type="predicted"/>
<name>A0A7W6UUR9_9HYPH</name>
<evidence type="ECO:0000313" key="6">
    <source>
        <dbReference type="Proteomes" id="UP000524535"/>
    </source>
</evidence>
<protein>
    <submittedName>
        <fullName evidence="4">Uncharacterized protein</fullName>
    </submittedName>
</protein>
<dbReference type="RefSeq" id="WP_183821659.1">
    <property type="nucleotide sequence ID" value="NZ_JACIGW010000001.1"/>
</dbReference>
<feature type="signal peptide" evidence="1">
    <location>
        <begin position="1"/>
        <end position="25"/>
    </location>
</feature>
<comment type="caution">
    <text evidence="4">The sequence shown here is derived from an EMBL/GenBank/DDBJ whole genome shotgun (WGS) entry which is preliminary data.</text>
</comment>
<accession>A0A7W6UUR9</accession>
<feature type="chain" id="PRO_5036214274" evidence="1">
    <location>
        <begin position="26"/>
        <end position="185"/>
    </location>
</feature>
<evidence type="ECO:0000313" key="4">
    <source>
        <dbReference type="EMBL" id="MBB4444660.1"/>
    </source>
</evidence>
<dbReference type="AlphaFoldDB" id="A0A7W6UUR9"/>
<evidence type="ECO:0000313" key="7">
    <source>
        <dbReference type="Proteomes" id="UP000576087"/>
    </source>
</evidence>
<dbReference type="EMBL" id="JACIHM010000001">
    <property type="protein sequence ID" value="MBB4444660.1"/>
    <property type="molecule type" value="Genomic_DNA"/>
</dbReference>
<dbReference type="EMBL" id="JACIGY010000001">
    <property type="protein sequence ID" value="MBB4409973.1"/>
    <property type="molecule type" value="Genomic_DNA"/>
</dbReference>
<dbReference type="Proteomes" id="UP000576087">
    <property type="component" value="Unassembled WGS sequence"/>
</dbReference>